<keyword evidence="3" id="KW-1185">Reference proteome</keyword>
<comment type="caution">
    <text evidence="2">The sequence shown here is derived from an EMBL/GenBank/DDBJ whole genome shotgun (WGS) entry which is preliminary data.</text>
</comment>
<organism evidence="2 3">
    <name type="scientific">Bythopirellula polymerisocia</name>
    <dbReference type="NCBI Taxonomy" id="2528003"/>
    <lineage>
        <taxon>Bacteria</taxon>
        <taxon>Pseudomonadati</taxon>
        <taxon>Planctomycetota</taxon>
        <taxon>Planctomycetia</taxon>
        <taxon>Pirellulales</taxon>
        <taxon>Lacipirellulaceae</taxon>
        <taxon>Bythopirellula</taxon>
    </lineage>
</organism>
<keyword evidence="1" id="KW-0732">Signal</keyword>
<name>A0A5C6D0T5_9BACT</name>
<evidence type="ECO:0000256" key="1">
    <source>
        <dbReference type="SAM" id="SignalP"/>
    </source>
</evidence>
<protein>
    <recommendedName>
        <fullName evidence="4">DUF1207 domain-containing protein</fullName>
    </recommendedName>
</protein>
<sequence precursor="true">MVLFRFITVLVLAAHCFSAIIVTAQSVGGRNSSWTPYRPVEPVKNYRVAESSSPSHKPTATIEVTPSQYVMCEPCEPVYSDVISDLDLEQMRPCQPGCVGLQQMCTQPMCVNPTNGMPMAMPVQGEMMPYQNIVAQGNGAWSWELLPGDVIWHSYWAGVKESRMSGVVFQELSDGMTLLDVTLGGRASIVRYGTRCHGRPMGWELQIEGAGMPRINLDENWDLEAADFRFGMPLIYGAERVQWKLSYYHLSSHLGDEYIERTGIPASDRVNYARDEIILGFSFFPLPAWRWYAEGGWAFYANEGADPWEFQFGLDYAQPGPTGCLGTPFFAVNGYLREELDFGGSFTGQAGWLWRGYSGKVLRTGVHYYNGKSSQFAFNGPLEQFEQQIGMGLWYDF</sequence>
<dbReference type="Pfam" id="PF06727">
    <property type="entry name" value="DUF1207"/>
    <property type="match status" value="1"/>
</dbReference>
<gene>
    <name evidence="2" type="ORF">Pla144_17790</name>
</gene>
<reference evidence="2 3" key="1">
    <citation type="submission" date="2019-02" db="EMBL/GenBank/DDBJ databases">
        <title>Deep-cultivation of Planctomycetes and their phenomic and genomic characterization uncovers novel biology.</title>
        <authorList>
            <person name="Wiegand S."/>
            <person name="Jogler M."/>
            <person name="Boedeker C."/>
            <person name="Pinto D."/>
            <person name="Vollmers J."/>
            <person name="Rivas-Marin E."/>
            <person name="Kohn T."/>
            <person name="Peeters S.H."/>
            <person name="Heuer A."/>
            <person name="Rast P."/>
            <person name="Oberbeckmann S."/>
            <person name="Bunk B."/>
            <person name="Jeske O."/>
            <person name="Meyerdierks A."/>
            <person name="Storesund J.E."/>
            <person name="Kallscheuer N."/>
            <person name="Luecker S."/>
            <person name="Lage O.M."/>
            <person name="Pohl T."/>
            <person name="Merkel B.J."/>
            <person name="Hornburger P."/>
            <person name="Mueller R.-W."/>
            <person name="Bruemmer F."/>
            <person name="Labrenz M."/>
            <person name="Spormann A.M."/>
            <person name="Op Den Camp H."/>
            <person name="Overmann J."/>
            <person name="Amann R."/>
            <person name="Jetten M.S.M."/>
            <person name="Mascher T."/>
            <person name="Medema M.H."/>
            <person name="Devos D.P."/>
            <person name="Kaster A.-K."/>
            <person name="Ovreas L."/>
            <person name="Rohde M."/>
            <person name="Galperin M.Y."/>
            <person name="Jogler C."/>
        </authorList>
    </citation>
    <scope>NUCLEOTIDE SEQUENCE [LARGE SCALE GENOMIC DNA]</scope>
    <source>
        <strain evidence="2 3">Pla144</strain>
    </source>
</reference>
<feature type="chain" id="PRO_5022959544" description="DUF1207 domain-containing protein" evidence="1">
    <location>
        <begin position="25"/>
        <end position="397"/>
    </location>
</feature>
<evidence type="ECO:0000313" key="2">
    <source>
        <dbReference type="EMBL" id="TWU28489.1"/>
    </source>
</evidence>
<proteinExistence type="predicted"/>
<dbReference type="AlphaFoldDB" id="A0A5C6D0T5"/>
<dbReference type="OrthoDB" id="238106at2"/>
<dbReference type="InterPro" id="IPR009599">
    <property type="entry name" value="DUF1207"/>
</dbReference>
<evidence type="ECO:0000313" key="3">
    <source>
        <dbReference type="Proteomes" id="UP000318437"/>
    </source>
</evidence>
<accession>A0A5C6D0T5</accession>
<dbReference type="EMBL" id="SJPS01000002">
    <property type="protein sequence ID" value="TWU28489.1"/>
    <property type="molecule type" value="Genomic_DNA"/>
</dbReference>
<feature type="signal peptide" evidence="1">
    <location>
        <begin position="1"/>
        <end position="24"/>
    </location>
</feature>
<evidence type="ECO:0008006" key="4">
    <source>
        <dbReference type="Google" id="ProtNLM"/>
    </source>
</evidence>
<dbReference type="Proteomes" id="UP000318437">
    <property type="component" value="Unassembled WGS sequence"/>
</dbReference>